<feature type="region of interest" description="Disordered" evidence="1">
    <location>
        <begin position="371"/>
        <end position="404"/>
    </location>
</feature>
<feature type="signal peptide" evidence="2">
    <location>
        <begin position="1"/>
        <end position="20"/>
    </location>
</feature>
<evidence type="ECO:0000313" key="3">
    <source>
        <dbReference type="EMBL" id="KAK9819242.1"/>
    </source>
</evidence>
<gene>
    <name evidence="3" type="ORF">WJX81_003477</name>
</gene>
<dbReference type="InterPro" id="IPR052965">
    <property type="entry name" value="Pigment-catalase-like"/>
</dbReference>
<feature type="chain" id="PRO_5043318125" evidence="2">
    <location>
        <begin position="21"/>
        <end position="451"/>
    </location>
</feature>
<feature type="compositionally biased region" description="Low complexity" evidence="1">
    <location>
        <begin position="426"/>
        <end position="451"/>
    </location>
</feature>
<dbReference type="Proteomes" id="UP001445335">
    <property type="component" value="Unassembled WGS sequence"/>
</dbReference>
<dbReference type="EMBL" id="JALJOU010000125">
    <property type="protein sequence ID" value="KAK9819242.1"/>
    <property type="molecule type" value="Genomic_DNA"/>
</dbReference>
<dbReference type="Pfam" id="PF13668">
    <property type="entry name" value="Ferritin_2"/>
    <property type="match status" value="1"/>
</dbReference>
<feature type="region of interest" description="Disordered" evidence="1">
    <location>
        <begin position="425"/>
        <end position="451"/>
    </location>
</feature>
<comment type="caution">
    <text evidence="3">The sequence shown here is derived from an EMBL/GenBank/DDBJ whole genome shotgun (WGS) entry which is preliminary data.</text>
</comment>
<dbReference type="PANTHER" id="PTHR31694">
    <property type="entry name" value="DESICCATION-LIKE PROTEIN"/>
    <property type="match status" value="1"/>
</dbReference>
<accession>A0AAW1QBL7</accession>
<sequence>MMTKMASMLALLALMVACTAQPFLAGQNMLPGGNIRTVDTGGPYDFSQLGTQVNEIKGAIHARQNYTDADIIKFLTNVECLEGLFDTWGAFGRGFTNDLERGGPKPYGARKANLSTEALPFAQEIALQEQGHALFTRAAGSQIPCPQMDFDGGWNKYMAAVYQLPSNETIKSKFGAAFDPFKNDENFFLCMLALEELGATGNKGLIGLSTSPVIAAGIAGLATSATAHSTVERMVLWQRRNNTVEPFNETVQQVFARVSAYRDRMDGPQFDDQGLINTDPRTIAVPAEWVNMIPADINGLTFARTPQMNINILTIGSPEGIGGFFPKGLNGVITKPTGYNVSGDGLADYPSTARLANQESVLAVGKLPPPITSDEPASVPGQNSLTQAVNGPREDATPYTRGLRPAPETAIVPALSGDAMAMGSTAMAPSSDMQSASMAAPSPSVSAASLG</sequence>
<organism evidence="3 4">
    <name type="scientific">Elliptochloris bilobata</name>
    <dbReference type="NCBI Taxonomy" id="381761"/>
    <lineage>
        <taxon>Eukaryota</taxon>
        <taxon>Viridiplantae</taxon>
        <taxon>Chlorophyta</taxon>
        <taxon>core chlorophytes</taxon>
        <taxon>Trebouxiophyceae</taxon>
        <taxon>Trebouxiophyceae incertae sedis</taxon>
        <taxon>Elliptochloris clade</taxon>
        <taxon>Elliptochloris</taxon>
    </lineage>
</organism>
<keyword evidence="2" id="KW-0732">Signal</keyword>
<name>A0AAW1QBL7_9CHLO</name>
<evidence type="ECO:0000256" key="1">
    <source>
        <dbReference type="SAM" id="MobiDB-lite"/>
    </source>
</evidence>
<dbReference type="PANTHER" id="PTHR31694:SF26">
    <property type="entry name" value="OS05G0151100 PROTEIN"/>
    <property type="match status" value="1"/>
</dbReference>
<protein>
    <submittedName>
        <fullName evidence="3">Uncharacterized protein</fullName>
    </submittedName>
</protein>
<dbReference type="AlphaFoldDB" id="A0AAW1QBL7"/>
<proteinExistence type="predicted"/>
<dbReference type="PROSITE" id="PS51257">
    <property type="entry name" value="PROKAR_LIPOPROTEIN"/>
    <property type="match status" value="1"/>
</dbReference>
<reference evidence="3 4" key="1">
    <citation type="journal article" date="2024" name="Nat. Commun.">
        <title>Phylogenomics reveals the evolutionary origins of lichenization in chlorophyte algae.</title>
        <authorList>
            <person name="Puginier C."/>
            <person name="Libourel C."/>
            <person name="Otte J."/>
            <person name="Skaloud P."/>
            <person name="Haon M."/>
            <person name="Grisel S."/>
            <person name="Petersen M."/>
            <person name="Berrin J.G."/>
            <person name="Delaux P.M."/>
            <person name="Dal Grande F."/>
            <person name="Keller J."/>
        </authorList>
    </citation>
    <scope>NUCLEOTIDE SEQUENCE [LARGE SCALE GENOMIC DNA]</scope>
    <source>
        <strain evidence="3 4">SAG 245.80</strain>
    </source>
</reference>
<evidence type="ECO:0000313" key="4">
    <source>
        <dbReference type="Proteomes" id="UP001445335"/>
    </source>
</evidence>
<feature type="compositionally biased region" description="Polar residues" evidence="1">
    <location>
        <begin position="380"/>
        <end position="389"/>
    </location>
</feature>
<evidence type="ECO:0000256" key="2">
    <source>
        <dbReference type="SAM" id="SignalP"/>
    </source>
</evidence>
<keyword evidence="4" id="KW-1185">Reference proteome</keyword>